<name>A0A0U5F0B7_9PROT</name>
<dbReference type="Proteomes" id="UP000056109">
    <property type="component" value="Plasmid 1P"/>
</dbReference>
<evidence type="ECO:0000313" key="1">
    <source>
        <dbReference type="EMBL" id="CEF43108.1"/>
    </source>
</evidence>
<reference evidence="2" key="1">
    <citation type="submission" date="2014-09" db="EMBL/GenBank/DDBJ databases">
        <authorList>
            <person name="Illeghems K.G."/>
        </authorList>
    </citation>
    <scope>NUCLEOTIDE SEQUENCE [LARGE SCALE GENOMIC DNA]</scope>
    <source>
        <strain evidence="2">108B</strain>
        <plasmid evidence="2">1P</plasmid>
    </source>
</reference>
<proteinExistence type="predicted"/>
<dbReference type="EMBL" id="LN606601">
    <property type="protein sequence ID" value="CEF43108.1"/>
    <property type="molecule type" value="Genomic_DNA"/>
</dbReference>
<dbReference type="AlphaFoldDB" id="A0A0U5F0B7"/>
<organism evidence="1 2">
    <name type="scientific">Acetobacter senegalensis</name>
    <dbReference type="NCBI Taxonomy" id="446692"/>
    <lineage>
        <taxon>Bacteria</taxon>
        <taxon>Pseudomonadati</taxon>
        <taxon>Pseudomonadota</taxon>
        <taxon>Alphaproteobacteria</taxon>
        <taxon>Acetobacterales</taxon>
        <taxon>Acetobacteraceae</taxon>
        <taxon>Acetobacter</taxon>
    </lineage>
</organism>
<dbReference type="PATRIC" id="fig|446692.3.peg.4144"/>
<evidence type="ECO:0000313" key="2">
    <source>
        <dbReference type="Proteomes" id="UP000056109"/>
    </source>
</evidence>
<accession>A0A0U5F0B7</accession>
<protein>
    <submittedName>
        <fullName evidence="1">Uncharacterized protein</fullName>
    </submittedName>
</protein>
<geneLocation type="plasmid" evidence="2">
    <name>1P</name>
</geneLocation>
<gene>
    <name evidence="1" type="ORF">ASN_1P77</name>
</gene>
<dbReference type="KEGG" id="asz:ASN_1P77"/>
<sequence length="105" mass="12244">MIRHVNAETMESDEYRQFWRQPDFDTERERHSPPKASGWKIRKSPLILFSGIFIVEKEEKSLSGKPSNPHGYTMDELLAVSDYSQPQPLDEREWIDAPAIGRELV</sequence>
<keyword evidence="2" id="KW-1185">Reference proteome</keyword>